<dbReference type="Pfam" id="PF00069">
    <property type="entry name" value="Pkinase"/>
    <property type="match status" value="1"/>
</dbReference>
<dbReference type="Gene3D" id="1.10.510.10">
    <property type="entry name" value="Transferase(Phosphotransferase) domain 1"/>
    <property type="match status" value="1"/>
</dbReference>
<evidence type="ECO:0000259" key="2">
    <source>
        <dbReference type="PROSITE" id="PS50011"/>
    </source>
</evidence>
<dbReference type="EMBL" id="KI546089">
    <property type="protein sequence ID" value="EST45640.1"/>
    <property type="molecule type" value="Genomic_DNA"/>
</dbReference>
<dbReference type="GO" id="GO:0004674">
    <property type="term" value="F:protein serine/threonine kinase activity"/>
    <property type="evidence" value="ECO:0007669"/>
    <property type="project" value="TreeGrafter"/>
</dbReference>
<reference evidence="3" key="1">
    <citation type="journal article" date="2014" name="PLoS Genet.">
        <title>The Genome of Spironucleus salmonicida Highlights a Fish Pathogen Adapted to Fluctuating Environments.</title>
        <authorList>
            <person name="Xu F."/>
            <person name="Jerlstrom-Hultqvist J."/>
            <person name="Einarsson E."/>
            <person name="Astvaldsson A."/>
            <person name="Svard S.G."/>
            <person name="Andersson J.O."/>
        </authorList>
    </citation>
    <scope>NUCLEOTIDE SEQUENCE</scope>
</reference>
<feature type="domain" description="Protein kinase" evidence="2">
    <location>
        <begin position="22"/>
        <end position="261"/>
    </location>
</feature>
<name>V6LLP9_9EUKA</name>
<organism evidence="3">
    <name type="scientific">Spironucleus salmonicida</name>
    <dbReference type="NCBI Taxonomy" id="348837"/>
    <lineage>
        <taxon>Eukaryota</taxon>
        <taxon>Metamonada</taxon>
        <taxon>Diplomonadida</taxon>
        <taxon>Hexamitidae</taxon>
        <taxon>Hexamitinae</taxon>
        <taxon>Spironucleus</taxon>
    </lineage>
</organism>
<dbReference type="InterPro" id="IPR011009">
    <property type="entry name" value="Kinase-like_dom_sf"/>
</dbReference>
<dbReference type="InterPro" id="IPR000719">
    <property type="entry name" value="Prot_kinase_dom"/>
</dbReference>
<gene>
    <name evidence="3" type="ORF">SS50377_14212</name>
</gene>
<proteinExistence type="predicted"/>
<dbReference type="PANTHER" id="PTHR22967">
    <property type="entry name" value="SERINE/THREONINE PROTEIN KINASE"/>
    <property type="match status" value="1"/>
</dbReference>
<dbReference type="SMART" id="SM00220">
    <property type="entry name" value="S_TKc"/>
    <property type="match status" value="1"/>
</dbReference>
<dbReference type="PROSITE" id="PS50011">
    <property type="entry name" value="PROTEIN_KINASE_DOM"/>
    <property type="match status" value="1"/>
</dbReference>
<dbReference type="GO" id="GO:0005524">
    <property type="term" value="F:ATP binding"/>
    <property type="evidence" value="ECO:0007669"/>
    <property type="project" value="InterPro"/>
</dbReference>
<accession>V6LLP9</accession>
<sequence>MFLKCKSDFLSKKQIYFNNTILTMNKVMFCGGYAQIYSTNHKQLVVRTFIVPTLCHIEQAETEFQIQHQLSEYFVIKLYHQIIEQERVFQVLEKAHQVTLTTKNFTIQAAKIIEYLHQNNIIHRDIKYENFIQLDNLLKICDFSSATTKTYTKEDLLNNNIRNQLQNEIELCTTEDYLPPEYINLLSGQNLTEKADVFTFGVMIYFLLFGQKPFENKQAASNGKYKLPKQVDEMYFSLLEMSLRKNQSERSSMTEILKILK</sequence>
<dbReference type="VEuPathDB" id="GiardiaDB:SS50377_22198"/>
<evidence type="ECO:0000313" key="3">
    <source>
        <dbReference type="EMBL" id="EST45640.1"/>
    </source>
</evidence>
<dbReference type="GO" id="GO:0005737">
    <property type="term" value="C:cytoplasm"/>
    <property type="evidence" value="ECO:0007669"/>
    <property type="project" value="TreeGrafter"/>
</dbReference>
<dbReference type="AlphaFoldDB" id="V6LLP9"/>
<dbReference type="SUPFAM" id="SSF56112">
    <property type="entry name" value="Protein kinase-like (PK-like)"/>
    <property type="match status" value="1"/>
</dbReference>
<keyword evidence="3" id="KW-0808">Transferase</keyword>
<keyword evidence="1" id="KW-0547">Nucleotide-binding</keyword>
<keyword evidence="3" id="KW-0418">Kinase</keyword>
<evidence type="ECO:0000256" key="1">
    <source>
        <dbReference type="ARBA" id="ARBA00022741"/>
    </source>
</evidence>
<protein>
    <submittedName>
        <fullName evidence="3">Kinase, NAK</fullName>
    </submittedName>
</protein>